<evidence type="ECO:0000313" key="12">
    <source>
        <dbReference type="Proteomes" id="UP000735302"/>
    </source>
</evidence>
<evidence type="ECO:0000256" key="4">
    <source>
        <dbReference type="ARBA" id="ARBA00022771"/>
    </source>
</evidence>
<reference evidence="11 12" key="1">
    <citation type="journal article" date="2021" name="Elife">
        <title>Chloroplast acquisition without the gene transfer in kleptoplastic sea slugs, Plakobranchus ocellatus.</title>
        <authorList>
            <person name="Maeda T."/>
            <person name="Takahashi S."/>
            <person name="Yoshida T."/>
            <person name="Shimamura S."/>
            <person name="Takaki Y."/>
            <person name="Nagai Y."/>
            <person name="Toyoda A."/>
            <person name="Suzuki Y."/>
            <person name="Arimoto A."/>
            <person name="Ishii H."/>
            <person name="Satoh N."/>
            <person name="Nishiyama T."/>
            <person name="Hasebe M."/>
            <person name="Maruyama T."/>
            <person name="Minagawa J."/>
            <person name="Obokata J."/>
            <person name="Shigenobu S."/>
        </authorList>
    </citation>
    <scope>NUCLEOTIDE SEQUENCE [LARGE SCALE GENOMIC DNA]</scope>
</reference>
<dbReference type="InterPro" id="IPR051301">
    <property type="entry name" value="Optineurin/NFkB_EssMod"/>
</dbReference>
<feature type="compositionally biased region" description="Polar residues" evidence="9">
    <location>
        <begin position="1"/>
        <end position="17"/>
    </location>
</feature>
<organism evidence="11 12">
    <name type="scientific">Plakobranchus ocellatus</name>
    <dbReference type="NCBI Taxonomy" id="259542"/>
    <lineage>
        <taxon>Eukaryota</taxon>
        <taxon>Metazoa</taxon>
        <taxon>Spiralia</taxon>
        <taxon>Lophotrochozoa</taxon>
        <taxon>Mollusca</taxon>
        <taxon>Gastropoda</taxon>
        <taxon>Heterobranchia</taxon>
        <taxon>Euthyneura</taxon>
        <taxon>Panpulmonata</taxon>
        <taxon>Sacoglossa</taxon>
        <taxon>Placobranchoidea</taxon>
        <taxon>Plakobranchidae</taxon>
        <taxon>Plakobranchus</taxon>
    </lineage>
</organism>
<feature type="coiled-coil region" evidence="8">
    <location>
        <begin position="314"/>
        <end position="402"/>
    </location>
</feature>
<dbReference type="InterPro" id="IPR032419">
    <property type="entry name" value="CC2-LZ_dom"/>
</dbReference>
<keyword evidence="5" id="KW-0862">Zinc</keyword>
<evidence type="ECO:0000256" key="8">
    <source>
        <dbReference type="SAM" id="Coils"/>
    </source>
</evidence>
<dbReference type="PANTHER" id="PTHR31553:SF1">
    <property type="entry name" value="NF-KAPPA-B ESSENTIAL MODULATOR"/>
    <property type="match status" value="1"/>
</dbReference>
<accession>A0AAV3YB08</accession>
<feature type="coiled-coil region" evidence="8">
    <location>
        <begin position="447"/>
        <end position="502"/>
    </location>
</feature>
<dbReference type="Proteomes" id="UP000735302">
    <property type="component" value="Unassembled WGS sequence"/>
</dbReference>
<keyword evidence="3" id="KW-0479">Metal-binding</keyword>
<evidence type="ECO:0000256" key="1">
    <source>
        <dbReference type="ARBA" id="ARBA00004496"/>
    </source>
</evidence>
<dbReference type="Gene3D" id="1.20.5.390">
    <property type="entry name" value="L1 transposable element, trimerization domain"/>
    <property type="match status" value="1"/>
</dbReference>
<name>A0AAV3YB08_9GAST</name>
<dbReference type="EMBL" id="BLXT01001319">
    <property type="protein sequence ID" value="GFN84515.1"/>
    <property type="molecule type" value="Genomic_DNA"/>
</dbReference>
<dbReference type="GO" id="GO:0043122">
    <property type="term" value="P:regulation of canonical NF-kappaB signal transduction"/>
    <property type="evidence" value="ECO:0007669"/>
    <property type="project" value="TreeGrafter"/>
</dbReference>
<comment type="caution">
    <text evidence="11">The sequence shown here is derived from an EMBL/GenBank/DDBJ whole genome shotgun (WGS) entry which is preliminary data.</text>
</comment>
<comment type="subcellular location">
    <subcellularLocation>
        <location evidence="1">Cytoplasm</location>
    </subcellularLocation>
</comment>
<dbReference type="AlphaFoldDB" id="A0AAV3YB08"/>
<dbReference type="Pfam" id="PF16516">
    <property type="entry name" value="CC2-LZ"/>
    <property type="match status" value="1"/>
</dbReference>
<evidence type="ECO:0000259" key="10">
    <source>
        <dbReference type="PROSITE" id="PS51801"/>
    </source>
</evidence>
<dbReference type="PANTHER" id="PTHR31553">
    <property type="entry name" value="NF-KAPPA-B ESSENTIAL MODULATOR"/>
    <property type="match status" value="1"/>
</dbReference>
<gene>
    <name evidence="11" type="ORF">PoB_001102100</name>
</gene>
<evidence type="ECO:0000256" key="7">
    <source>
        <dbReference type="PROSITE-ProRule" id="PRU01142"/>
    </source>
</evidence>
<evidence type="ECO:0000256" key="2">
    <source>
        <dbReference type="ARBA" id="ARBA00022490"/>
    </source>
</evidence>
<feature type="coiled-coil region" evidence="8">
    <location>
        <begin position="33"/>
        <end position="134"/>
    </location>
</feature>
<dbReference type="Gene3D" id="1.20.5.990">
    <property type="entry name" value="Nemo cc2-lz domain - 1d5 darpin complex"/>
    <property type="match status" value="1"/>
</dbReference>
<evidence type="ECO:0000313" key="11">
    <source>
        <dbReference type="EMBL" id="GFN84515.1"/>
    </source>
</evidence>
<proteinExistence type="predicted"/>
<feature type="region of interest" description="Disordered" evidence="9">
    <location>
        <begin position="258"/>
        <end position="293"/>
    </location>
</feature>
<keyword evidence="4 7" id="KW-0863">Zinc-finger</keyword>
<dbReference type="PROSITE" id="PS51801">
    <property type="entry name" value="ZF_CCHC_NOA"/>
    <property type="match status" value="1"/>
</dbReference>
<evidence type="ECO:0000256" key="6">
    <source>
        <dbReference type="ARBA" id="ARBA00023054"/>
    </source>
</evidence>
<evidence type="ECO:0000256" key="3">
    <source>
        <dbReference type="ARBA" id="ARBA00022723"/>
    </source>
</evidence>
<evidence type="ECO:0000256" key="5">
    <source>
        <dbReference type="ARBA" id="ARBA00022833"/>
    </source>
</evidence>
<dbReference type="GO" id="GO:0005737">
    <property type="term" value="C:cytoplasm"/>
    <property type="evidence" value="ECO:0007669"/>
    <property type="project" value="UniProtKB-SubCell"/>
</dbReference>
<feature type="domain" description="CCHC NOA-type" evidence="10">
    <location>
        <begin position="720"/>
        <end position="750"/>
    </location>
</feature>
<feature type="region of interest" description="Disordered" evidence="9">
    <location>
        <begin position="1"/>
        <end position="23"/>
    </location>
</feature>
<keyword evidence="6 8" id="KW-0175">Coiled coil</keyword>
<dbReference type="GO" id="GO:0005634">
    <property type="term" value="C:nucleus"/>
    <property type="evidence" value="ECO:0007669"/>
    <property type="project" value="TreeGrafter"/>
</dbReference>
<evidence type="ECO:0000256" key="9">
    <source>
        <dbReference type="SAM" id="MobiDB-lite"/>
    </source>
</evidence>
<dbReference type="GO" id="GO:0070530">
    <property type="term" value="F:K63-linked polyubiquitin modification-dependent protein binding"/>
    <property type="evidence" value="ECO:0007669"/>
    <property type="project" value="InterPro"/>
</dbReference>
<dbReference type="GO" id="GO:0008270">
    <property type="term" value="F:zinc ion binding"/>
    <property type="evidence" value="ECO:0007669"/>
    <property type="project" value="UniProtKB-KW"/>
</dbReference>
<keyword evidence="2" id="KW-0963">Cytoplasm</keyword>
<keyword evidence="12" id="KW-1185">Reference proteome</keyword>
<feature type="coiled-coil region" evidence="8">
    <location>
        <begin position="536"/>
        <end position="622"/>
    </location>
</feature>
<sequence length="752" mass="85704">MMASASLPSSEGQSSVGGNRMTESRCSITDLTLEQALARIKEIEDENRAHRDNLREHNAMMREQCENLVLWRKRENEKFEQAKALITALRGENQDMQVQIMTLKDKEKETAAQLSELSEQKSHLLRQKALSEQQIFNLLKQAEEQGVKGLEADAENGGALQSCDDTEGIVFVSTSEKEAEIAKLEASVASKEEIIAQLRSSQIKRDQEVEDMRKTTQQLLKDMQNQQHLKDSIEEENRSLTQRLLQAEKQMHQQMQSAIASTKREMQTPLQSSRKEDKLPTLVTENETGDAEGAERLVVSYPDNPEDVIDTIQSLDAEKQRKQMKRDLERKVEEAEHAKQDLQKEVENLTSKVEQLELELNQQRQEAVEIQGRADTDIKELTQQYEVKLKEVVQQSRQHENQSMQATTTGDMSLLRSQVLTLIREVDEVNTKNSALTATIHVKDTRIQELEEHKRTLIAERAALMQEQSRLLQNLHNLNVQQERAQQENVKIKQQYQQLQDSFSSLVTDYKDLQEMFETKFQAQKQQAEEKARNPSRQMMEEINRLTAQVIAAEQAMMHKDEELAKLRAADEELEVFKIQAELYKGDFNAERESRTKLAEELNALREENRLLKEERDLYSQQQIHSMQTRHTGVSNPPSWPYAPPGSANMMVPPRAGPNLPILQYPGQPNGTLSYPGVPNGQYPASQNVHYREARPGSGGVVPGAGAIAAAPGGVREEDLRSFQQYECPFCRAQFPDEDTVQLHVTECADKD</sequence>
<protein>
    <submittedName>
        <fullName evidence="11">NF-kappa-b essential modulator</fullName>
    </submittedName>
</protein>
<dbReference type="InterPro" id="IPR034735">
    <property type="entry name" value="NEMO_ZF"/>
</dbReference>